<evidence type="ECO:0008006" key="4">
    <source>
        <dbReference type="Google" id="ProtNLM"/>
    </source>
</evidence>
<dbReference type="PANTHER" id="PTHR18964">
    <property type="entry name" value="ROK (REPRESSOR, ORF, KINASE) FAMILY"/>
    <property type="match status" value="1"/>
</dbReference>
<protein>
    <recommendedName>
        <fullName evidence="4">ROK family protein</fullName>
    </recommendedName>
</protein>
<accession>A0A317L0J4</accession>
<dbReference type="Pfam" id="PF00480">
    <property type="entry name" value="ROK"/>
    <property type="match status" value="1"/>
</dbReference>
<reference evidence="2 3" key="1">
    <citation type="submission" date="2018-05" db="EMBL/GenBank/DDBJ databases">
        <title>Genomic analysis of Gracilibacillus dipsosauri DD1 reveals novel features of a salt-tolerant amylase.</title>
        <authorList>
            <person name="Deutch C.E."/>
            <person name="Yang S."/>
        </authorList>
    </citation>
    <scope>NUCLEOTIDE SEQUENCE [LARGE SCALE GENOMIC DNA]</scope>
    <source>
        <strain evidence="2 3">DD1</strain>
    </source>
</reference>
<evidence type="ECO:0000313" key="3">
    <source>
        <dbReference type="Proteomes" id="UP000245624"/>
    </source>
</evidence>
<comment type="similarity">
    <text evidence="1">Belongs to the ROK (NagC/XylR) family.</text>
</comment>
<dbReference type="OrthoDB" id="49666at2"/>
<dbReference type="AlphaFoldDB" id="A0A317L0J4"/>
<evidence type="ECO:0000256" key="1">
    <source>
        <dbReference type="ARBA" id="ARBA00006479"/>
    </source>
</evidence>
<comment type="caution">
    <text evidence="2">The sequence shown here is derived from an EMBL/GenBank/DDBJ whole genome shotgun (WGS) entry which is preliminary data.</text>
</comment>
<proteinExistence type="inferred from homology"/>
<dbReference type="Proteomes" id="UP000245624">
    <property type="component" value="Unassembled WGS sequence"/>
</dbReference>
<dbReference type="SUPFAM" id="SSF53067">
    <property type="entry name" value="Actin-like ATPase domain"/>
    <property type="match status" value="1"/>
</dbReference>
<keyword evidence="3" id="KW-1185">Reference proteome</keyword>
<gene>
    <name evidence="2" type="ORF">DLJ74_06810</name>
</gene>
<dbReference type="Gene3D" id="3.30.420.40">
    <property type="match status" value="2"/>
</dbReference>
<dbReference type="InterPro" id="IPR000600">
    <property type="entry name" value="ROK"/>
</dbReference>
<organism evidence="2 3">
    <name type="scientific">Gracilibacillus dipsosauri</name>
    <dbReference type="NCBI Taxonomy" id="178340"/>
    <lineage>
        <taxon>Bacteria</taxon>
        <taxon>Bacillati</taxon>
        <taxon>Bacillota</taxon>
        <taxon>Bacilli</taxon>
        <taxon>Bacillales</taxon>
        <taxon>Bacillaceae</taxon>
        <taxon>Gracilibacillus</taxon>
    </lineage>
</organism>
<dbReference type="EMBL" id="QGTD01000007">
    <property type="protein sequence ID" value="PWU69145.1"/>
    <property type="molecule type" value="Genomic_DNA"/>
</dbReference>
<dbReference type="InterPro" id="IPR043129">
    <property type="entry name" value="ATPase_NBD"/>
</dbReference>
<sequence length="299" mass="33305">MSQMFYLCLDIGGTEIKVNILDQNYQCFYPEDYHYPSKAQSSKQEILKHFTVILEEQLQNFKGSIQGIGFAFPGPFDYFHGVSLMQGLGKFESLYQVNIANFVQQWLLSQRYTSGFPICFENDAVAFAIGEYQEGVAKQAEKMICLTLGTGFGSTFIEQGRVVRSQYGLPDSGMLYQQPFLDGVIENYLSANGLASIAQQFSLEDWDGLSVSKAAAAGSNEAQQVFHQFGVMVGIALHPYVHAFAPDCIVFGGQISKSFTWMEKGIEAGMDYQKSLDMIASPYGSRSTYKGLCHQLKQL</sequence>
<dbReference type="PANTHER" id="PTHR18964:SF149">
    <property type="entry name" value="BIFUNCTIONAL UDP-N-ACETYLGLUCOSAMINE 2-EPIMERASE_N-ACETYLMANNOSAMINE KINASE"/>
    <property type="match status" value="1"/>
</dbReference>
<name>A0A317L0J4_9BACI</name>
<evidence type="ECO:0000313" key="2">
    <source>
        <dbReference type="EMBL" id="PWU69145.1"/>
    </source>
</evidence>